<protein>
    <recommendedName>
        <fullName evidence="3">3-hydroxy-3-methylglutaryl coenzyme A reductase</fullName>
        <shortName evidence="3">HMG-CoA reductase</shortName>
    </recommendedName>
</protein>
<dbReference type="InterPro" id="IPR009029">
    <property type="entry name" value="HMG_CoA_Rdtase_sub-bd_dom_sf"/>
</dbReference>
<dbReference type="Proteomes" id="UP000564964">
    <property type="component" value="Unassembled WGS sequence"/>
</dbReference>
<reference evidence="5" key="2">
    <citation type="submission" date="2021-03" db="EMBL/GenBank/DDBJ databases">
        <authorList>
            <person name="Jaffe A."/>
        </authorList>
    </citation>
    <scope>NUCLEOTIDE SEQUENCE</scope>
    <source>
        <strain evidence="5">RIFCSPLOWO2_01_FULL_58_19</strain>
    </source>
</reference>
<keyword evidence="2 3" id="KW-0560">Oxidoreductase</keyword>
<dbReference type="SUPFAM" id="SSF56542">
    <property type="entry name" value="Substrate-binding domain of HMG-CoA reductase"/>
    <property type="match status" value="1"/>
</dbReference>
<dbReference type="Gene3D" id="1.10.8.660">
    <property type="match status" value="1"/>
</dbReference>
<dbReference type="PROSITE" id="PS01192">
    <property type="entry name" value="HMG_COA_REDUCTASE_3"/>
    <property type="match status" value="1"/>
</dbReference>
<evidence type="ECO:0000313" key="4">
    <source>
        <dbReference type="EMBL" id="HIH16280.1"/>
    </source>
</evidence>
<dbReference type="PROSITE" id="PS00318">
    <property type="entry name" value="HMG_COA_REDUCTASE_2"/>
    <property type="match status" value="1"/>
</dbReference>
<dbReference type="PROSITE" id="PS50065">
    <property type="entry name" value="HMG_COA_REDUCTASE_4"/>
    <property type="match status" value="1"/>
</dbReference>
<evidence type="ECO:0000256" key="1">
    <source>
        <dbReference type="ARBA" id="ARBA00007661"/>
    </source>
</evidence>
<dbReference type="GO" id="GO:0004420">
    <property type="term" value="F:hydroxymethylglutaryl-CoA reductase (NADPH) activity"/>
    <property type="evidence" value="ECO:0007669"/>
    <property type="project" value="InterPro"/>
</dbReference>
<proteinExistence type="inferred from homology"/>
<dbReference type="InterPro" id="IPR009023">
    <property type="entry name" value="HMG_CoA_Rdtase_NAD(P)-bd_sf"/>
</dbReference>
<evidence type="ECO:0000256" key="2">
    <source>
        <dbReference type="ARBA" id="ARBA00023002"/>
    </source>
</evidence>
<evidence type="ECO:0000256" key="3">
    <source>
        <dbReference type="RuleBase" id="RU361219"/>
    </source>
</evidence>
<comment type="caution">
    <text evidence="4">The sequence shown here is derived from an EMBL/GenBank/DDBJ whole genome shotgun (WGS) entry which is preliminary data.</text>
</comment>
<gene>
    <name evidence="4" type="ORF">HA252_02660</name>
    <name evidence="5" type="ORF">J4203_02570</name>
</gene>
<dbReference type="EMBL" id="DUGH01000066">
    <property type="protein sequence ID" value="HIH16280.1"/>
    <property type="molecule type" value="Genomic_DNA"/>
</dbReference>
<evidence type="ECO:0000313" key="6">
    <source>
        <dbReference type="Proteomes" id="UP000564964"/>
    </source>
</evidence>
<dbReference type="GO" id="GO:0015936">
    <property type="term" value="P:coenzyme A metabolic process"/>
    <property type="evidence" value="ECO:0007669"/>
    <property type="project" value="InterPro"/>
</dbReference>
<accession>A0A7J4JGM2</accession>
<reference evidence="6" key="1">
    <citation type="journal article" date="2020" name="bioRxiv">
        <title>A rank-normalized archaeal taxonomy based on genome phylogeny resolves widespread incomplete and uneven classifications.</title>
        <authorList>
            <person name="Rinke C."/>
            <person name="Chuvochina M."/>
            <person name="Mussig A.J."/>
            <person name="Chaumeil P.-A."/>
            <person name="Waite D.W."/>
            <person name="Whitman W.B."/>
            <person name="Parks D.H."/>
            <person name="Hugenholtz P."/>
        </authorList>
    </citation>
    <scope>NUCLEOTIDE SEQUENCE [LARGE SCALE GENOMIC DNA]</scope>
</reference>
<name>A0A7J4JGM2_9ARCH</name>
<dbReference type="CDD" id="cd00644">
    <property type="entry name" value="HMG-CoA_reductase_classII"/>
    <property type="match status" value="1"/>
</dbReference>
<dbReference type="Proteomes" id="UP000678237">
    <property type="component" value="Unassembled WGS sequence"/>
</dbReference>
<dbReference type="Gene3D" id="3.90.770.10">
    <property type="entry name" value="3-hydroxy-3-methylglutaryl-coenzyme A Reductase, Chain A, domain 2"/>
    <property type="match status" value="2"/>
</dbReference>
<dbReference type="Pfam" id="PF00368">
    <property type="entry name" value="HMG-CoA_red"/>
    <property type="match status" value="1"/>
</dbReference>
<evidence type="ECO:0000313" key="5">
    <source>
        <dbReference type="EMBL" id="MBS3062730.1"/>
    </source>
</evidence>
<dbReference type="InterPro" id="IPR002202">
    <property type="entry name" value="HMG_CoA_Rdtase"/>
</dbReference>
<dbReference type="InterPro" id="IPR023074">
    <property type="entry name" value="HMG_CoA_Rdtase_cat_sf"/>
</dbReference>
<sequence>MAKSSALQGFYKKSQDERLEEIAAVAGLSPEETALLKQTGCLAFSLADKMIENVYGVMPLPLGLATNFQVNGRDYLVPMALEEPSVVAAASYAAKLARASGGFTASSTGPLMIAQIQVVQVKDLAKAKKAVEDQKEELVNDANQVFPGLKQFGGGAMDLEARVIDTVRGKQLIVHLIVDVRDAMGANSINTMAEGIAPKIEELTGGKVRLRIISNLAIFRLFRAEAVWTKEVLAESVKELGLKGAEVVEAVLDAWAFAAADPFRGTTHNKGIMNGIDAVTVATGNDFRAVEAGAHSYAAYNRKYTTLTSYEKTREGHLKGKIELPLAVGLVGGATKTHPIAKINVKLLGVKTAHELGEVMASVGLAQNFAAIRALATEGIQRGHMKLHAKNIAVLGGAANKLIDRVADAMVKEKNITVDRAKQLVEAFS</sequence>
<dbReference type="EMBL" id="JAGVWE010000002">
    <property type="protein sequence ID" value="MBS3062730.1"/>
    <property type="molecule type" value="Genomic_DNA"/>
</dbReference>
<dbReference type="PROSITE" id="PS00066">
    <property type="entry name" value="HMG_COA_REDUCTASE_1"/>
    <property type="match status" value="1"/>
</dbReference>
<dbReference type="AlphaFoldDB" id="A0A7J4JGM2"/>
<reference evidence="5" key="3">
    <citation type="submission" date="2021-05" db="EMBL/GenBank/DDBJ databases">
        <title>Protein family content uncovers lineage relationships and bacterial pathway maintenance mechanisms in DPANN archaea.</title>
        <authorList>
            <person name="Castelle C.J."/>
            <person name="Meheust R."/>
            <person name="Jaffe A.L."/>
            <person name="Seitz K."/>
            <person name="Gong X."/>
            <person name="Baker B.J."/>
            <person name="Banfield J.F."/>
        </authorList>
    </citation>
    <scope>NUCLEOTIDE SEQUENCE</scope>
    <source>
        <strain evidence="5">RIFCSPLOWO2_01_FULL_58_19</strain>
    </source>
</reference>
<dbReference type="NCBIfam" id="TIGR00532">
    <property type="entry name" value="HMG_CoA_R_NAD"/>
    <property type="match status" value="1"/>
</dbReference>
<organism evidence="4 6">
    <name type="scientific">Candidatus Iainarchaeum sp</name>
    <dbReference type="NCBI Taxonomy" id="3101447"/>
    <lineage>
        <taxon>Archaea</taxon>
        <taxon>Candidatus Iainarchaeota</taxon>
        <taxon>Candidatus Iainarchaeia</taxon>
        <taxon>Candidatus Iainarchaeales</taxon>
        <taxon>Candidatus Iainarchaeaceae</taxon>
        <taxon>Candidatus Iainarchaeum</taxon>
    </lineage>
</organism>
<dbReference type="SUPFAM" id="SSF55035">
    <property type="entry name" value="NAD-binding domain of HMG-CoA reductase"/>
    <property type="match status" value="1"/>
</dbReference>
<dbReference type="InterPro" id="IPR004553">
    <property type="entry name" value="HMG_CoA_Rdtase_bac-typ"/>
</dbReference>
<comment type="similarity">
    <text evidence="1 3">Belongs to the HMG-CoA reductase family.</text>
</comment>
<dbReference type="PANTHER" id="PTHR10572:SF24">
    <property type="entry name" value="3-HYDROXY-3-METHYLGLUTARYL-COENZYME A REDUCTASE"/>
    <property type="match status" value="1"/>
</dbReference>
<dbReference type="InterPro" id="IPR023076">
    <property type="entry name" value="HMG_CoA_Rdtase_CS"/>
</dbReference>
<dbReference type="PANTHER" id="PTHR10572">
    <property type="entry name" value="3-HYDROXY-3-METHYLGLUTARYL-COENZYME A REDUCTASE"/>
    <property type="match status" value="1"/>
</dbReference>